<proteinExistence type="predicted"/>
<evidence type="ECO:0000313" key="3">
    <source>
        <dbReference type="Proteomes" id="UP000576209"/>
    </source>
</evidence>
<sequence>MRFVFLLLMAALYHTPQLSAQISSGTIDYLEHRDFPLWDGMSIEQRKRMERMKEEGAFDQSGRLSFNQEAFSYQQLPKPPSNTGRRGWWGGDTENPDVYFTSISDSLVTDQRRIMDRTFIMEDEWLVPEWEIPANQQMNMAYTLPSKLAFTVSPEGDTLTAYFTETIPLGIGPRGYGGLPGAIIYLKVQNEGMYTEYTMTTMQPNPPDLELVKPTEGDKITREKFEKVAAKRREVMERRRRGWERNY</sequence>
<protein>
    <submittedName>
        <fullName evidence="2">GLPGLI family protein</fullName>
    </submittedName>
</protein>
<dbReference type="Proteomes" id="UP000576209">
    <property type="component" value="Unassembled WGS sequence"/>
</dbReference>
<feature type="chain" id="PRO_5033021131" evidence="1">
    <location>
        <begin position="21"/>
        <end position="247"/>
    </location>
</feature>
<reference evidence="2 3" key="1">
    <citation type="submission" date="2020-08" db="EMBL/GenBank/DDBJ databases">
        <title>Genomic Encyclopedia of Type Strains, Phase IV (KMG-IV): sequencing the most valuable type-strain genomes for metagenomic binning, comparative biology and taxonomic classification.</title>
        <authorList>
            <person name="Goeker M."/>
        </authorList>
    </citation>
    <scope>NUCLEOTIDE SEQUENCE [LARGE SCALE GENOMIC DNA]</scope>
    <source>
        <strain evidence="2 3">DSM 105137</strain>
    </source>
</reference>
<evidence type="ECO:0000313" key="2">
    <source>
        <dbReference type="EMBL" id="MBB4078215.1"/>
    </source>
</evidence>
<dbReference type="RefSeq" id="WP_183494433.1">
    <property type="nucleotide sequence ID" value="NZ_JACIFF010000001.1"/>
</dbReference>
<dbReference type="InterPro" id="IPR005901">
    <property type="entry name" value="GLPGLI"/>
</dbReference>
<name>A0A840E3H4_9BACT</name>
<dbReference type="AlphaFoldDB" id="A0A840E3H4"/>
<dbReference type="NCBIfam" id="TIGR01200">
    <property type="entry name" value="GLPGLI"/>
    <property type="match status" value="1"/>
</dbReference>
<dbReference type="EMBL" id="JACIFF010000001">
    <property type="protein sequence ID" value="MBB4078215.1"/>
    <property type="molecule type" value="Genomic_DNA"/>
</dbReference>
<keyword evidence="3" id="KW-1185">Reference proteome</keyword>
<organism evidence="2 3">
    <name type="scientific">Neolewinella aquimaris</name>
    <dbReference type="NCBI Taxonomy" id="1835722"/>
    <lineage>
        <taxon>Bacteria</taxon>
        <taxon>Pseudomonadati</taxon>
        <taxon>Bacteroidota</taxon>
        <taxon>Saprospiria</taxon>
        <taxon>Saprospirales</taxon>
        <taxon>Lewinellaceae</taxon>
        <taxon>Neolewinella</taxon>
    </lineage>
</organism>
<feature type="signal peptide" evidence="1">
    <location>
        <begin position="1"/>
        <end position="20"/>
    </location>
</feature>
<evidence type="ECO:0000256" key="1">
    <source>
        <dbReference type="SAM" id="SignalP"/>
    </source>
</evidence>
<dbReference type="Pfam" id="PF09697">
    <property type="entry name" value="Porph_ging"/>
    <property type="match status" value="1"/>
</dbReference>
<accession>A0A840E3H4</accession>
<comment type="caution">
    <text evidence="2">The sequence shown here is derived from an EMBL/GenBank/DDBJ whole genome shotgun (WGS) entry which is preliminary data.</text>
</comment>
<keyword evidence="1" id="KW-0732">Signal</keyword>
<gene>
    <name evidence="2" type="ORF">GGR28_000816</name>
</gene>